<name>A0A7V4N3U0_9BACT</name>
<protein>
    <recommendedName>
        <fullName evidence="6">Peptidyl-prolyl cis-trans isomerase</fullName>
        <ecNumber evidence="6">5.2.1.8</ecNumber>
    </recommendedName>
</protein>
<evidence type="ECO:0000259" key="7">
    <source>
        <dbReference type="PROSITE" id="PS50059"/>
    </source>
</evidence>
<evidence type="ECO:0000313" key="8">
    <source>
        <dbReference type="EMBL" id="HGU16407.1"/>
    </source>
</evidence>
<accession>A0A7V4N3U0</accession>
<comment type="similarity">
    <text evidence="2 6">Belongs to the FKBP-type PPIase family.</text>
</comment>
<evidence type="ECO:0000256" key="3">
    <source>
        <dbReference type="ARBA" id="ARBA00023110"/>
    </source>
</evidence>
<organism evidence="8">
    <name type="scientific">Thermodesulfobacterium geofontis</name>
    <dbReference type="NCBI Taxonomy" id="1295609"/>
    <lineage>
        <taxon>Bacteria</taxon>
        <taxon>Pseudomonadati</taxon>
        <taxon>Thermodesulfobacteriota</taxon>
        <taxon>Thermodesulfobacteria</taxon>
        <taxon>Thermodesulfobacteriales</taxon>
        <taxon>Thermodesulfobacteriaceae</taxon>
        <taxon>Thermodesulfobacterium</taxon>
    </lineage>
</organism>
<evidence type="ECO:0000256" key="5">
    <source>
        <dbReference type="PROSITE-ProRule" id="PRU00277"/>
    </source>
</evidence>
<dbReference type="PANTHER" id="PTHR47861">
    <property type="entry name" value="FKBP-TYPE PEPTIDYL-PROLYL CIS-TRANS ISOMERASE SLYD"/>
    <property type="match status" value="1"/>
</dbReference>
<comment type="caution">
    <text evidence="8">The sequence shown here is derived from an EMBL/GenBank/DDBJ whole genome shotgun (WGS) entry which is preliminary data.</text>
</comment>
<dbReference type="Pfam" id="PF22199">
    <property type="entry name" value="FKBP26_IF"/>
    <property type="match status" value="1"/>
</dbReference>
<feature type="domain" description="PPIase FKBP-type" evidence="7">
    <location>
        <begin position="5"/>
        <end position="92"/>
    </location>
</feature>
<sequence>MINRGDFIELEFTGIVNGEVFDTTDENIAKSIGYKGEVKPIKIIVGEGMVVRGLDKNLEGKEVGKEYEIKLKPNEAFGEKNAALIKTISINAFNDKSILKENSFINIEGIVARVVKVGSGRVVLDFNHPLAGKEIIYKFKIKRKIEDEEEKVAAILQFFNVKEYKIEKNGSIKIKTKAKLPEKVIELIKKYTNCVLEDKD</sequence>
<dbReference type="Gene3D" id="3.10.50.40">
    <property type="match status" value="1"/>
</dbReference>
<dbReference type="InterPro" id="IPR054016">
    <property type="entry name" value="FKBP26_IF"/>
</dbReference>
<dbReference type="SUPFAM" id="SSF54534">
    <property type="entry name" value="FKBP-like"/>
    <property type="match status" value="1"/>
</dbReference>
<dbReference type="GO" id="GO:0003755">
    <property type="term" value="F:peptidyl-prolyl cis-trans isomerase activity"/>
    <property type="evidence" value="ECO:0007669"/>
    <property type="project" value="UniProtKB-UniRule"/>
</dbReference>
<evidence type="ECO:0000256" key="2">
    <source>
        <dbReference type="ARBA" id="ARBA00006577"/>
    </source>
</evidence>
<dbReference type="AlphaFoldDB" id="A0A7V4N3U0"/>
<evidence type="ECO:0000256" key="4">
    <source>
        <dbReference type="ARBA" id="ARBA00023235"/>
    </source>
</evidence>
<evidence type="ECO:0000256" key="6">
    <source>
        <dbReference type="RuleBase" id="RU003915"/>
    </source>
</evidence>
<dbReference type="PROSITE" id="PS50059">
    <property type="entry name" value="FKBP_PPIASE"/>
    <property type="match status" value="1"/>
</dbReference>
<dbReference type="EMBL" id="DTEI01000129">
    <property type="protein sequence ID" value="HGU16407.1"/>
    <property type="molecule type" value="Genomic_DNA"/>
</dbReference>
<dbReference type="InterPro" id="IPR046357">
    <property type="entry name" value="PPIase_dom_sf"/>
</dbReference>
<dbReference type="InterPro" id="IPR001179">
    <property type="entry name" value="PPIase_FKBP_dom"/>
</dbReference>
<dbReference type="Gene3D" id="2.40.10.330">
    <property type="match status" value="1"/>
</dbReference>
<comment type="catalytic activity">
    <reaction evidence="1 5 6">
        <text>[protein]-peptidylproline (omega=180) = [protein]-peptidylproline (omega=0)</text>
        <dbReference type="Rhea" id="RHEA:16237"/>
        <dbReference type="Rhea" id="RHEA-COMP:10747"/>
        <dbReference type="Rhea" id="RHEA-COMP:10748"/>
        <dbReference type="ChEBI" id="CHEBI:83833"/>
        <dbReference type="ChEBI" id="CHEBI:83834"/>
        <dbReference type="EC" id="5.2.1.8"/>
    </reaction>
</comment>
<keyword evidence="4 5" id="KW-0413">Isomerase</keyword>
<dbReference type="Pfam" id="PF00254">
    <property type="entry name" value="FKBP_C"/>
    <property type="match status" value="1"/>
</dbReference>
<dbReference type="InterPro" id="IPR048261">
    <property type="entry name" value="SlpA/SlyD-like_ins_sf"/>
</dbReference>
<dbReference type="PANTHER" id="PTHR47861:SF2">
    <property type="entry name" value="LONG-TYPE PEPTIDYL-PROLYL CIS-TRANS ISOMERASE"/>
    <property type="match status" value="1"/>
</dbReference>
<gene>
    <name evidence="8" type="ORF">ENU91_07190</name>
</gene>
<reference evidence="8" key="1">
    <citation type="journal article" date="2020" name="mSystems">
        <title>Genome- and Community-Level Interaction Insights into Carbon Utilization and Element Cycling Functions of Hydrothermarchaeota in Hydrothermal Sediment.</title>
        <authorList>
            <person name="Zhou Z."/>
            <person name="Liu Y."/>
            <person name="Xu W."/>
            <person name="Pan J."/>
            <person name="Luo Z.H."/>
            <person name="Li M."/>
        </authorList>
    </citation>
    <scope>NUCLEOTIDE SEQUENCE [LARGE SCALE GENOMIC DNA]</scope>
    <source>
        <strain evidence="8">SpSt-711</strain>
    </source>
</reference>
<keyword evidence="3 5" id="KW-0697">Rotamase</keyword>
<evidence type="ECO:0000256" key="1">
    <source>
        <dbReference type="ARBA" id="ARBA00000971"/>
    </source>
</evidence>
<dbReference type="EC" id="5.2.1.8" evidence="6"/>
<proteinExistence type="inferred from homology"/>